<dbReference type="Pfam" id="PF06330">
    <property type="entry name" value="TRI5"/>
    <property type="match status" value="1"/>
</dbReference>
<comment type="similarity">
    <text evidence="1">Belongs to the trichodiene synthase family.</text>
</comment>
<dbReference type="Gene3D" id="1.10.600.10">
    <property type="entry name" value="Farnesyl Diphosphate Synthase"/>
    <property type="match status" value="1"/>
</dbReference>
<reference evidence="3" key="1">
    <citation type="submission" date="2023-03" db="EMBL/GenBank/DDBJ databases">
        <title>Massive genome expansion in bonnet fungi (Mycena s.s.) driven by repeated elements and novel gene families across ecological guilds.</title>
        <authorList>
            <consortium name="Lawrence Berkeley National Laboratory"/>
            <person name="Harder C.B."/>
            <person name="Miyauchi S."/>
            <person name="Viragh M."/>
            <person name="Kuo A."/>
            <person name="Thoen E."/>
            <person name="Andreopoulos B."/>
            <person name="Lu D."/>
            <person name="Skrede I."/>
            <person name="Drula E."/>
            <person name="Henrissat B."/>
            <person name="Morin E."/>
            <person name="Kohler A."/>
            <person name="Barry K."/>
            <person name="LaButti K."/>
            <person name="Morin E."/>
            <person name="Salamov A."/>
            <person name="Lipzen A."/>
            <person name="Mereny Z."/>
            <person name="Hegedus B."/>
            <person name="Baldrian P."/>
            <person name="Stursova M."/>
            <person name="Weitz H."/>
            <person name="Taylor A."/>
            <person name="Grigoriev I.V."/>
            <person name="Nagy L.G."/>
            <person name="Martin F."/>
            <person name="Kauserud H."/>
        </authorList>
    </citation>
    <scope>NUCLEOTIDE SEQUENCE</scope>
    <source>
        <strain evidence="3">9284</strain>
    </source>
</reference>
<dbReference type="EMBL" id="JARKIF010000021">
    <property type="protein sequence ID" value="KAJ7617175.1"/>
    <property type="molecule type" value="Genomic_DNA"/>
</dbReference>
<gene>
    <name evidence="3" type="ORF">FB45DRAFT_756567</name>
</gene>
<keyword evidence="2" id="KW-0456">Lyase</keyword>
<dbReference type="Proteomes" id="UP001221142">
    <property type="component" value="Unassembled WGS sequence"/>
</dbReference>
<evidence type="ECO:0000313" key="4">
    <source>
        <dbReference type="Proteomes" id="UP001221142"/>
    </source>
</evidence>
<dbReference type="SUPFAM" id="SSF48576">
    <property type="entry name" value="Terpenoid synthases"/>
    <property type="match status" value="1"/>
</dbReference>
<evidence type="ECO:0000256" key="2">
    <source>
        <dbReference type="ARBA" id="ARBA00023239"/>
    </source>
</evidence>
<accession>A0AAD7BD29</accession>
<dbReference type="GO" id="GO:0016838">
    <property type="term" value="F:carbon-oxygen lyase activity, acting on phosphates"/>
    <property type="evidence" value="ECO:0007669"/>
    <property type="project" value="InterPro"/>
</dbReference>
<evidence type="ECO:0000313" key="3">
    <source>
        <dbReference type="EMBL" id="KAJ7617175.1"/>
    </source>
</evidence>
<keyword evidence="4" id="KW-1185">Reference proteome</keyword>
<dbReference type="InterPro" id="IPR024652">
    <property type="entry name" value="Trichodiene_synth"/>
</dbReference>
<proteinExistence type="inferred from homology"/>
<sequence length="200" mass="22352">MLALLYKHWAPVLANSMGTAVLDAISATVLESGQDIIEMENRVTARGWPWYMRTKTGLAPGFSCTIFPLAAHPDITAYIKALPDMDKQICFINDILSFYKEELAGEETNYVSLRAKVEGKDPKRVLVEMVEETAVLHQSIGATLDGQREVLAAWAAFQNGYIAWHLSVDRYKLGTDLGFTWQSRDIVVVQPAISISRFNQ</sequence>
<comment type="caution">
    <text evidence="3">The sequence shown here is derived from an EMBL/GenBank/DDBJ whole genome shotgun (WGS) entry which is preliminary data.</text>
</comment>
<name>A0AAD7BD29_9AGAR</name>
<evidence type="ECO:0000256" key="1">
    <source>
        <dbReference type="ARBA" id="ARBA00007946"/>
    </source>
</evidence>
<dbReference type="AlphaFoldDB" id="A0AAD7BD29"/>
<evidence type="ECO:0008006" key="5">
    <source>
        <dbReference type="Google" id="ProtNLM"/>
    </source>
</evidence>
<dbReference type="InterPro" id="IPR008949">
    <property type="entry name" value="Isoprenoid_synthase_dom_sf"/>
</dbReference>
<organism evidence="3 4">
    <name type="scientific">Roridomyces roridus</name>
    <dbReference type="NCBI Taxonomy" id="1738132"/>
    <lineage>
        <taxon>Eukaryota</taxon>
        <taxon>Fungi</taxon>
        <taxon>Dikarya</taxon>
        <taxon>Basidiomycota</taxon>
        <taxon>Agaricomycotina</taxon>
        <taxon>Agaricomycetes</taxon>
        <taxon>Agaricomycetidae</taxon>
        <taxon>Agaricales</taxon>
        <taxon>Marasmiineae</taxon>
        <taxon>Mycenaceae</taxon>
        <taxon>Roridomyces</taxon>
    </lineage>
</organism>
<protein>
    <recommendedName>
        <fullName evidence="5">Terpenoid synthase</fullName>
    </recommendedName>
</protein>